<feature type="transmembrane region" description="Helical" evidence="1">
    <location>
        <begin position="64"/>
        <end position="83"/>
    </location>
</feature>
<dbReference type="EMBL" id="CP117692">
    <property type="protein sequence ID" value="WDC82071.1"/>
    <property type="molecule type" value="Genomic_DNA"/>
</dbReference>
<sequence length="124" mass="14561">MRFLIHSWAGQIILPLLVFMMLYLIKFALGKKIKIRLADFLLPFLFFSIHSLSVNVFGISILPFVIFAFSAYGFLKIVIMAFYEGKFMIDKFFDRYLYIWDLISIFLYALLVVLQLSKIINTVI</sequence>
<reference evidence="2 4" key="2">
    <citation type="journal article" date="2015" name="BMC Microbiol.">
        <title>Lactobacillus ruminis strains cluster according to their mammalian gut source.</title>
        <authorList>
            <person name="O' Donnell M.M."/>
            <person name="Harris H.M."/>
            <person name="Lynch D.B."/>
            <person name="Ross R.P."/>
            <person name="O'Toole P.W."/>
        </authorList>
    </citation>
    <scope>NUCLEOTIDE SEQUENCE [LARGE SCALE GENOMIC DNA]</scope>
    <source>
        <strain evidence="2 4">ATCC 27780</strain>
    </source>
</reference>
<protein>
    <submittedName>
        <fullName evidence="3">DUF3397 domain-containing protein</fullName>
    </submittedName>
</protein>
<reference evidence="2" key="1">
    <citation type="submission" date="2014-03" db="EMBL/GenBank/DDBJ databases">
        <authorList>
            <person name="Donnell M.M."/>
        </authorList>
    </citation>
    <scope>NUCLEOTIDE SEQUENCE</scope>
    <source>
        <strain evidence="2">ATCC 27780</strain>
    </source>
</reference>
<dbReference type="InterPro" id="IPR024515">
    <property type="entry name" value="DUF3397"/>
</dbReference>
<dbReference type="Proteomes" id="UP000035618">
    <property type="component" value="Unassembled WGS sequence"/>
</dbReference>
<keyword evidence="1" id="KW-0812">Transmembrane</keyword>
<dbReference type="EMBL" id="JHAJ01000012">
    <property type="protein sequence ID" value="KLA47221.1"/>
    <property type="molecule type" value="Genomic_DNA"/>
</dbReference>
<keyword evidence="1" id="KW-0472">Membrane</keyword>
<evidence type="ECO:0000313" key="2">
    <source>
        <dbReference type="EMBL" id="KLA47221.1"/>
    </source>
</evidence>
<dbReference type="GeneID" id="29801582"/>
<feature type="transmembrane region" description="Helical" evidence="1">
    <location>
        <begin position="95"/>
        <end position="116"/>
    </location>
</feature>
<dbReference type="AlphaFoldDB" id="A0A0G8GDE8"/>
<evidence type="ECO:0000313" key="4">
    <source>
        <dbReference type="Proteomes" id="UP000035618"/>
    </source>
</evidence>
<keyword evidence="1" id="KW-1133">Transmembrane helix</keyword>
<name>A0A0G8GDE8_9LACO</name>
<evidence type="ECO:0000313" key="3">
    <source>
        <dbReference type="EMBL" id="WDC82071.1"/>
    </source>
</evidence>
<dbReference type="Pfam" id="PF11877">
    <property type="entry name" value="DUF3397"/>
    <property type="match status" value="1"/>
</dbReference>
<gene>
    <name evidence="2" type="ORF">LRB_228</name>
    <name evidence="3" type="ORF">PSR59_10660</name>
</gene>
<reference evidence="3" key="3">
    <citation type="submission" date="2023-02" db="EMBL/GenBank/DDBJ databases">
        <title>Complete genome sequence of Lactobacillus ruminis CACC888 isolated from Pig feces.</title>
        <authorList>
            <person name="Park S."/>
            <person name="Park M.A."/>
            <person name="Kim D.-H."/>
            <person name="Kim Y."/>
        </authorList>
    </citation>
    <scope>NUCLEOTIDE SEQUENCE</scope>
    <source>
        <strain evidence="3">CACC888</strain>
    </source>
</reference>
<feature type="transmembrane region" description="Helical" evidence="1">
    <location>
        <begin position="37"/>
        <end position="58"/>
    </location>
</feature>
<dbReference type="RefSeq" id="WP_003698700.1">
    <property type="nucleotide sequence ID" value="NZ_CABKOX010000001.1"/>
</dbReference>
<proteinExistence type="predicted"/>
<evidence type="ECO:0000256" key="1">
    <source>
        <dbReference type="SAM" id="Phobius"/>
    </source>
</evidence>
<organism evidence="2 4">
    <name type="scientific">Ligilactobacillus ruminis</name>
    <dbReference type="NCBI Taxonomy" id="1623"/>
    <lineage>
        <taxon>Bacteria</taxon>
        <taxon>Bacillati</taxon>
        <taxon>Bacillota</taxon>
        <taxon>Bacilli</taxon>
        <taxon>Lactobacillales</taxon>
        <taxon>Lactobacillaceae</taxon>
        <taxon>Ligilactobacillus</taxon>
    </lineage>
</organism>
<dbReference type="Proteomes" id="UP001222683">
    <property type="component" value="Chromosome"/>
</dbReference>
<accession>A0A0G8GDE8</accession>
<dbReference type="OMA" id="IVIMAFY"/>
<feature type="transmembrane region" description="Helical" evidence="1">
    <location>
        <begin position="6"/>
        <end position="25"/>
    </location>
</feature>